<protein>
    <recommendedName>
        <fullName evidence="4">Protein kinase domain-containing protein</fullName>
    </recommendedName>
</protein>
<evidence type="ECO:0000313" key="3">
    <source>
        <dbReference type="Proteomes" id="UP000192343"/>
    </source>
</evidence>
<keyword evidence="1" id="KW-0812">Transmembrane</keyword>
<dbReference type="RefSeq" id="WP_083051897.1">
    <property type="nucleotide sequence ID" value="NZ_MWQY01000017.1"/>
</dbReference>
<dbReference type="OrthoDB" id="354724at2"/>
<evidence type="ECO:0000313" key="2">
    <source>
        <dbReference type="EMBL" id="ORC33877.1"/>
    </source>
</evidence>
<feature type="transmembrane region" description="Helical" evidence="1">
    <location>
        <begin position="290"/>
        <end position="310"/>
    </location>
</feature>
<name>A0A1Y1RV73_9SPIO</name>
<proteinExistence type="predicted"/>
<keyword evidence="1" id="KW-0472">Membrane</keyword>
<organism evidence="2 3">
    <name type="scientific">Marispirochaeta aestuarii</name>
    <dbReference type="NCBI Taxonomy" id="1963862"/>
    <lineage>
        <taxon>Bacteria</taxon>
        <taxon>Pseudomonadati</taxon>
        <taxon>Spirochaetota</taxon>
        <taxon>Spirochaetia</taxon>
        <taxon>Spirochaetales</taxon>
        <taxon>Spirochaetaceae</taxon>
        <taxon>Marispirochaeta</taxon>
    </lineage>
</organism>
<dbReference type="AlphaFoldDB" id="A0A1Y1RV73"/>
<sequence length="479" mass="54400">MNSIIDRIDSTRIELRREGRHYTGIKISPGSRPDIWNLRSGNTPDTAWIYRNGRLDEWPVEGYIENQGRYCIGPRFEGTRLSRIIADGKLDLPCLRKVLAAHELIFSSKKEPEHFDASSVFLLDDGGVMVLSPSMAEKQRGCFREEELLQVYEAFRHPDIRGTRSAAYSFALLACIALTGRHPFVAGPSLAVSDIGELRERMRRAEFVSLRLIKPELYRETVEYIDKILDGSADNPDLSRLHDLLKKVETEAAPALSKADLLRIRSLARRREKLIHRRGILRRFFHRYRIPLTIAGILVVAGTLLTANLLQKASVPPPTRGLNPEQVVRLFYESMNRLDHDTMDACTTDGAGSRYIESAVRLTVITRVTKAYSVGGPPPFLSAQEWIDSGLPPLKRGQFVFGAADISIRQMAEAEFLVTCIFAQPAGGDPEDVEESIRIDVSEHTERVRLRRDKEDYHIYSLETEEIREIDSFRELKNE</sequence>
<keyword evidence="3" id="KW-1185">Reference proteome</keyword>
<dbReference type="EMBL" id="MWQY01000017">
    <property type="protein sequence ID" value="ORC33877.1"/>
    <property type="molecule type" value="Genomic_DNA"/>
</dbReference>
<reference evidence="2 3" key="1">
    <citation type="submission" date="2017-03" db="EMBL/GenBank/DDBJ databases">
        <title>Draft Genome sequence of Marispirochaeta sp. strain JC444.</title>
        <authorList>
            <person name="Shivani Y."/>
            <person name="Subhash Y."/>
            <person name="Sasikala C."/>
            <person name="Ramana C."/>
        </authorList>
    </citation>
    <scope>NUCLEOTIDE SEQUENCE [LARGE SCALE GENOMIC DNA]</scope>
    <source>
        <strain evidence="2 3">JC444</strain>
    </source>
</reference>
<dbReference type="Proteomes" id="UP000192343">
    <property type="component" value="Unassembled WGS sequence"/>
</dbReference>
<dbReference type="STRING" id="1963862.B4O97_14530"/>
<comment type="caution">
    <text evidence="2">The sequence shown here is derived from an EMBL/GenBank/DDBJ whole genome shotgun (WGS) entry which is preliminary data.</text>
</comment>
<evidence type="ECO:0008006" key="4">
    <source>
        <dbReference type="Google" id="ProtNLM"/>
    </source>
</evidence>
<gene>
    <name evidence="2" type="ORF">B4O97_14530</name>
</gene>
<evidence type="ECO:0000256" key="1">
    <source>
        <dbReference type="SAM" id="Phobius"/>
    </source>
</evidence>
<keyword evidence="1" id="KW-1133">Transmembrane helix</keyword>
<accession>A0A1Y1RV73</accession>